<accession>A0A7Y4NXD6</accession>
<evidence type="ECO:0000313" key="4">
    <source>
        <dbReference type="Proteomes" id="UP000553957"/>
    </source>
</evidence>
<dbReference type="EMBL" id="JACHKF010000001">
    <property type="protein sequence ID" value="MBB6568055.1"/>
    <property type="molecule type" value="Genomic_DNA"/>
</dbReference>
<name>A0A7Y4NXD6_9ACTN</name>
<evidence type="ECO:0000313" key="2">
    <source>
        <dbReference type="EMBL" id="NOL39351.1"/>
    </source>
</evidence>
<dbReference type="Proteomes" id="UP000553957">
    <property type="component" value="Unassembled WGS sequence"/>
</dbReference>
<dbReference type="EMBL" id="JABJRC010000001">
    <property type="protein sequence ID" value="NOL39351.1"/>
    <property type="molecule type" value="Genomic_DNA"/>
</dbReference>
<comment type="caution">
    <text evidence="2">The sequence shown here is derived from an EMBL/GenBank/DDBJ whole genome shotgun (WGS) entry which is preliminary data.</text>
</comment>
<sequence>MDAVLVVTAMPLSEAARSELSDTLGDGYLVVDIKEAPPTANILLTPVVSGQLLGSLRAMFPEARILFTELHDDGHGISLEGPLARIVARGPDGYYVADALEALAPVVQSESRLQLTGSSRRNPPRLALAAPTPVDSAIAAPAESAGIIWLTSPAAPPGRALDLHAIDNLVAQVLNTATPRDDLLWAAIAVECALRLLSSGEGNVLIDVTDLPAPVLAELQIRVMSESVPHMSWPPDATPRR</sequence>
<evidence type="ECO:0000313" key="3">
    <source>
        <dbReference type="Proteomes" id="UP000534306"/>
    </source>
</evidence>
<evidence type="ECO:0000313" key="1">
    <source>
        <dbReference type="EMBL" id="MBB6568055.1"/>
    </source>
</evidence>
<keyword evidence="3" id="KW-1185">Reference proteome</keyword>
<dbReference type="Proteomes" id="UP000534306">
    <property type="component" value="Unassembled WGS sequence"/>
</dbReference>
<proteinExistence type="predicted"/>
<organism evidence="2 3">
    <name type="scientific">Kribbella sandramycini</name>
    <dbReference type="NCBI Taxonomy" id="60450"/>
    <lineage>
        <taxon>Bacteria</taxon>
        <taxon>Bacillati</taxon>
        <taxon>Actinomycetota</taxon>
        <taxon>Actinomycetes</taxon>
        <taxon>Propionibacteriales</taxon>
        <taxon>Kribbellaceae</taxon>
        <taxon>Kribbella</taxon>
    </lineage>
</organism>
<dbReference type="AlphaFoldDB" id="A0A7Y4NXD6"/>
<dbReference type="RefSeq" id="WP_171670997.1">
    <property type="nucleotide sequence ID" value="NZ_BAAAGT010000003.1"/>
</dbReference>
<reference evidence="1 4" key="2">
    <citation type="submission" date="2020-08" db="EMBL/GenBank/DDBJ databases">
        <title>Sequencing the genomes of 1000 actinobacteria strains.</title>
        <authorList>
            <person name="Klenk H.-P."/>
        </authorList>
    </citation>
    <scope>NUCLEOTIDE SEQUENCE [LARGE SCALE GENOMIC DNA]</scope>
    <source>
        <strain evidence="1 4">DSM 15626</strain>
    </source>
</reference>
<reference evidence="2 3" key="1">
    <citation type="submission" date="2020-05" db="EMBL/GenBank/DDBJ databases">
        <title>Genome sequence of Kribbella sandramycini ATCC 39419.</title>
        <authorList>
            <person name="Maclea K.S."/>
            <person name="Fair J.L."/>
        </authorList>
    </citation>
    <scope>NUCLEOTIDE SEQUENCE [LARGE SCALE GENOMIC DNA]</scope>
    <source>
        <strain evidence="2 3">ATCC 39419</strain>
    </source>
</reference>
<gene>
    <name evidence="1" type="ORF">HNR71_003692</name>
    <name evidence="2" type="ORF">HPO96_03740</name>
</gene>
<protein>
    <submittedName>
        <fullName evidence="2">Uncharacterized protein</fullName>
    </submittedName>
</protein>